<evidence type="ECO:0000313" key="2">
    <source>
        <dbReference type="Proteomes" id="UP000499080"/>
    </source>
</evidence>
<name>A0A4Y2V4Q4_ARAVE</name>
<sequence>MSRQVVSGEPKDVPAEKIDSWFKIDVIQLKDVYSVDEGGLFHPLMPVRPLAFKGDNCCSGKNSKARLTLLLSANADGSDKISNHRDVT</sequence>
<proteinExistence type="predicted"/>
<keyword evidence="2" id="KW-1185">Reference proteome</keyword>
<reference evidence="1 2" key="1">
    <citation type="journal article" date="2019" name="Sci. Rep.">
        <title>Orb-weaving spider Araneus ventricosus genome elucidates the spidroin gene catalogue.</title>
        <authorList>
            <person name="Kono N."/>
            <person name="Nakamura H."/>
            <person name="Ohtoshi R."/>
            <person name="Moran D.A.P."/>
            <person name="Shinohara A."/>
            <person name="Yoshida Y."/>
            <person name="Fujiwara M."/>
            <person name="Mori M."/>
            <person name="Tomita M."/>
            <person name="Arakawa K."/>
        </authorList>
    </citation>
    <scope>NUCLEOTIDE SEQUENCE [LARGE SCALE GENOMIC DNA]</scope>
</reference>
<dbReference type="OrthoDB" id="9909311at2759"/>
<accession>A0A4Y2V4Q4</accession>
<protein>
    <recommendedName>
        <fullName evidence="3">DDE-1 domain-containing protein</fullName>
    </recommendedName>
</protein>
<organism evidence="1 2">
    <name type="scientific">Araneus ventricosus</name>
    <name type="common">Orbweaver spider</name>
    <name type="synonym">Epeira ventricosa</name>
    <dbReference type="NCBI Taxonomy" id="182803"/>
    <lineage>
        <taxon>Eukaryota</taxon>
        <taxon>Metazoa</taxon>
        <taxon>Ecdysozoa</taxon>
        <taxon>Arthropoda</taxon>
        <taxon>Chelicerata</taxon>
        <taxon>Arachnida</taxon>
        <taxon>Araneae</taxon>
        <taxon>Araneomorphae</taxon>
        <taxon>Entelegynae</taxon>
        <taxon>Araneoidea</taxon>
        <taxon>Araneidae</taxon>
        <taxon>Araneus</taxon>
    </lineage>
</organism>
<dbReference type="Proteomes" id="UP000499080">
    <property type="component" value="Unassembled WGS sequence"/>
</dbReference>
<dbReference type="EMBL" id="BGPR01043607">
    <property type="protein sequence ID" value="GBO20223.1"/>
    <property type="molecule type" value="Genomic_DNA"/>
</dbReference>
<comment type="caution">
    <text evidence="1">The sequence shown here is derived from an EMBL/GenBank/DDBJ whole genome shotgun (WGS) entry which is preliminary data.</text>
</comment>
<dbReference type="AlphaFoldDB" id="A0A4Y2V4Q4"/>
<evidence type="ECO:0000313" key="1">
    <source>
        <dbReference type="EMBL" id="GBO20223.1"/>
    </source>
</evidence>
<gene>
    <name evidence="1" type="ORF">AVEN_94_1</name>
</gene>
<evidence type="ECO:0008006" key="3">
    <source>
        <dbReference type="Google" id="ProtNLM"/>
    </source>
</evidence>